<name>A0A2J6SKS1_9HELO</name>
<dbReference type="AlphaFoldDB" id="A0A2J6SKS1"/>
<proteinExistence type="predicted"/>
<reference evidence="1 2" key="1">
    <citation type="submission" date="2016-04" db="EMBL/GenBank/DDBJ databases">
        <title>A degradative enzymes factory behind the ericoid mycorrhizal symbiosis.</title>
        <authorList>
            <consortium name="DOE Joint Genome Institute"/>
            <person name="Martino E."/>
            <person name="Morin E."/>
            <person name="Grelet G."/>
            <person name="Kuo A."/>
            <person name="Kohler A."/>
            <person name="Daghino S."/>
            <person name="Barry K."/>
            <person name="Choi C."/>
            <person name="Cichocki N."/>
            <person name="Clum A."/>
            <person name="Copeland A."/>
            <person name="Hainaut M."/>
            <person name="Haridas S."/>
            <person name="Labutti K."/>
            <person name="Lindquist E."/>
            <person name="Lipzen A."/>
            <person name="Khouja H.-R."/>
            <person name="Murat C."/>
            <person name="Ohm R."/>
            <person name="Olson A."/>
            <person name="Spatafora J."/>
            <person name="Veneault-Fourrey C."/>
            <person name="Henrissat B."/>
            <person name="Grigoriev I."/>
            <person name="Martin F."/>
            <person name="Perotto S."/>
        </authorList>
    </citation>
    <scope>NUCLEOTIDE SEQUENCE [LARGE SCALE GENOMIC DNA]</scope>
    <source>
        <strain evidence="1 2">E</strain>
    </source>
</reference>
<keyword evidence="2" id="KW-1185">Reference proteome</keyword>
<accession>A0A2J6SKS1</accession>
<gene>
    <name evidence="1" type="ORF">K444DRAFT_636663</name>
</gene>
<dbReference type="RefSeq" id="XP_024728259.1">
    <property type="nucleotide sequence ID" value="XM_024884027.1"/>
</dbReference>
<dbReference type="OrthoDB" id="10338271at2759"/>
<sequence length="122" mass="14650">MEKPDHKTTRQVIFEEKEFLQVAFIVGVAHGRGMLKEPIITRWKTFLKYYVPEIYKIDRFTSSQYKLVFDLIKDIAEFAKKYKEAAPEHILEAEKAAPKERWKAPTGLEKWIDKTWDFEIRW</sequence>
<dbReference type="GeneID" id="36592104"/>
<dbReference type="Proteomes" id="UP000235371">
    <property type="component" value="Unassembled WGS sequence"/>
</dbReference>
<dbReference type="InParanoid" id="A0A2J6SKS1"/>
<evidence type="ECO:0000313" key="2">
    <source>
        <dbReference type="Proteomes" id="UP000235371"/>
    </source>
</evidence>
<dbReference type="EMBL" id="KZ613912">
    <property type="protein sequence ID" value="PMD51355.1"/>
    <property type="molecule type" value="Genomic_DNA"/>
</dbReference>
<evidence type="ECO:0000313" key="1">
    <source>
        <dbReference type="EMBL" id="PMD51355.1"/>
    </source>
</evidence>
<organism evidence="1 2">
    <name type="scientific">Hyaloscypha bicolor E</name>
    <dbReference type="NCBI Taxonomy" id="1095630"/>
    <lineage>
        <taxon>Eukaryota</taxon>
        <taxon>Fungi</taxon>
        <taxon>Dikarya</taxon>
        <taxon>Ascomycota</taxon>
        <taxon>Pezizomycotina</taxon>
        <taxon>Leotiomycetes</taxon>
        <taxon>Helotiales</taxon>
        <taxon>Hyaloscyphaceae</taxon>
        <taxon>Hyaloscypha</taxon>
        <taxon>Hyaloscypha bicolor</taxon>
    </lineage>
</organism>
<protein>
    <submittedName>
        <fullName evidence="1">Uncharacterized protein</fullName>
    </submittedName>
</protein>